<reference evidence="1" key="1">
    <citation type="journal article" date="2014" name="Front. Microbiol.">
        <title>High frequency of phylogenetically diverse reductive dehalogenase-homologous genes in deep subseafloor sedimentary metagenomes.</title>
        <authorList>
            <person name="Kawai M."/>
            <person name="Futagami T."/>
            <person name="Toyoda A."/>
            <person name="Takaki Y."/>
            <person name="Nishi S."/>
            <person name="Hori S."/>
            <person name="Arai W."/>
            <person name="Tsubouchi T."/>
            <person name="Morono Y."/>
            <person name="Uchiyama I."/>
            <person name="Ito T."/>
            <person name="Fujiyama A."/>
            <person name="Inagaki F."/>
            <person name="Takami H."/>
        </authorList>
    </citation>
    <scope>NUCLEOTIDE SEQUENCE</scope>
    <source>
        <strain evidence="1">Expedition CK06-06</strain>
    </source>
</reference>
<dbReference type="EMBL" id="BARS01020025">
    <property type="protein sequence ID" value="GAG02511.1"/>
    <property type="molecule type" value="Genomic_DNA"/>
</dbReference>
<dbReference type="InterPro" id="IPR011738">
    <property type="entry name" value="Phage_CHP"/>
</dbReference>
<accession>X0VPP7</accession>
<dbReference type="NCBIfam" id="TIGR02215">
    <property type="entry name" value="phage_chp_gp8"/>
    <property type="match status" value="1"/>
</dbReference>
<dbReference type="AlphaFoldDB" id="X0VPP7"/>
<dbReference type="InterPro" id="IPR006450">
    <property type="entry name" value="Phage_HK97_gp6-like"/>
</dbReference>
<name>X0VPP7_9ZZZZ</name>
<feature type="non-terminal residue" evidence="1">
    <location>
        <position position="112"/>
    </location>
</feature>
<proteinExistence type="predicted"/>
<dbReference type="Gene3D" id="1.10.3230.30">
    <property type="entry name" value="Phage gp6-like head-tail connector protein"/>
    <property type="match status" value="1"/>
</dbReference>
<comment type="caution">
    <text evidence="1">The sequence shown here is derived from an EMBL/GenBank/DDBJ whole genome shotgun (WGS) entry which is preliminary data.</text>
</comment>
<protein>
    <submittedName>
        <fullName evidence="1">Uncharacterized protein</fullName>
    </submittedName>
</protein>
<dbReference type="NCBIfam" id="TIGR01560">
    <property type="entry name" value="put_DNA_pack"/>
    <property type="match status" value="1"/>
</dbReference>
<sequence>MLYETIVTTAATIEPVTLAEAKTQLRIDSSVEDDYVTSLITVARDRIEQHCNRYFTAQVVDIVYYSTFPLGTITQAAIVVPFPDLSAVDSVSYTDTEGAIIVIADTEYTFNP</sequence>
<evidence type="ECO:0000313" key="1">
    <source>
        <dbReference type="EMBL" id="GAG02511.1"/>
    </source>
</evidence>
<dbReference type="CDD" id="cd08054">
    <property type="entry name" value="gp6"/>
    <property type="match status" value="1"/>
</dbReference>
<gene>
    <name evidence="1" type="ORF">S01H1_32357</name>
</gene>
<dbReference type="InterPro" id="IPR021146">
    <property type="entry name" value="Phage_gp6-like_head-tail"/>
</dbReference>
<organism evidence="1">
    <name type="scientific">marine sediment metagenome</name>
    <dbReference type="NCBI Taxonomy" id="412755"/>
    <lineage>
        <taxon>unclassified sequences</taxon>
        <taxon>metagenomes</taxon>
        <taxon>ecological metagenomes</taxon>
    </lineage>
</organism>
<dbReference type="Pfam" id="PF05135">
    <property type="entry name" value="Phage_connect_1"/>
    <property type="match status" value="1"/>
</dbReference>